<evidence type="ECO:0000313" key="2">
    <source>
        <dbReference type="EMBL" id="KAK3243206.1"/>
    </source>
</evidence>
<comment type="caution">
    <text evidence="2">The sequence shown here is derived from an EMBL/GenBank/DDBJ whole genome shotgun (WGS) entry which is preliminary data.</text>
</comment>
<organism evidence="2 3">
    <name type="scientific">Cymbomonas tetramitiformis</name>
    <dbReference type="NCBI Taxonomy" id="36881"/>
    <lineage>
        <taxon>Eukaryota</taxon>
        <taxon>Viridiplantae</taxon>
        <taxon>Chlorophyta</taxon>
        <taxon>Pyramimonadophyceae</taxon>
        <taxon>Pyramimonadales</taxon>
        <taxon>Pyramimonadaceae</taxon>
        <taxon>Cymbomonas</taxon>
    </lineage>
</organism>
<sequence>MSLNELIFIILLTVLRGTALALQEEAARVSPHDGRTALQRIRFHVEGIGDPDSNRYWTRLRDVIIEETIDPAPQLTVSRKSPSTAEEILSPTAKRAATCIPLTAICINQAAGAAPSCDETYKCR</sequence>
<feature type="signal peptide" evidence="1">
    <location>
        <begin position="1"/>
        <end position="21"/>
    </location>
</feature>
<keyword evidence="1" id="KW-0732">Signal</keyword>
<dbReference type="EMBL" id="LGRX02033074">
    <property type="protein sequence ID" value="KAK3243206.1"/>
    <property type="molecule type" value="Genomic_DNA"/>
</dbReference>
<dbReference type="AlphaFoldDB" id="A0AAE0BUV4"/>
<dbReference type="Proteomes" id="UP001190700">
    <property type="component" value="Unassembled WGS sequence"/>
</dbReference>
<gene>
    <name evidence="2" type="ORF">CYMTET_47125</name>
</gene>
<reference evidence="2 3" key="1">
    <citation type="journal article" date="2015" name="Genome Biol. Evol.">
        <title>Comparative Genomics of a Bacterivorous Green Alga Reveals Evolutionary Causalities and Consequences of Phago-Mixotrophic Mode of Nutrition.</title>
        <authorList>
            <person name="Burns J.A."/>
            <person name="Paasch A."/>
            <person name="Narechania A."/>
            <person name="Kim E."/>
        </authorList>
    </citation>
    <scope>NUCLEOTIDE SEQUENCE [LARGE SCALE GENOMIC DNA]</scope>
    <source>
        <strain evidence="2 3">PLY_AMNH</strain>
    </source>
</reference>
<evidence type="ECO:0000313" key="3">
    <source>
        <dbReference type="Proteomes" id="UP001190700"/>
    </source>
</evidence>
<keyword evidence="3" id="KW-1185">Reference proteome</keyword>
<accession>A0AAE0BUV4</accession>
<name>A0AAE0BUV4_9CHLO</name>
<feature type="chain" id="PRO_5042292819" evidence="1">
    <location>
        <begin position="22"/>
        <end position="124"/>
    </location>
</feature>
<evidence type="ECO:0000256" key="1">
    <source>
        <dbReference type="SAM" id="SignalP"/>
    </source>
</evidence>
<protein>
    <submittedName>
        <fullName evidence="2">Uncharacterized protein</fullName>
    </submittedName>
</protein>
<proteinExistence type="predicted"/>